<dbReference type="InterPro" id="IPR013272">
    <property type="entry name" value="Vps72/YL1_C"/>
</dbReference>
<dbReference type="STRING" id="407821.A0A087THP1"/>
<name>A0A087THP1_STEMI</name>
<dbReference type="PANTHER" id="PTHR31200">
    <property type="entry name" value="INO80 COMPLEX SUBUNIT C"/>
    <property type="match status" value="1"/>
</dbReference>
<dbReference type="Pfam" id="PF08265">
    <property type="entry name" value="YL1_C"/>
    <property type="match status" value="1"/>
</dbReference>
<evidence type="ECO:0000313" key="7">
    <source>
        <dbReference type="EMBL" id="KFM64630.1"/>
    </source>
</evidence>
<keyword evidence="4" id="KW-0539">Nucleus</keyword>
<evidence type="ECO:0000256" key="2">
    <source>
        <dbReference type="ARBA" id="ARBA00023015"/>
    </source>
</evidence>
<feature type="region of interest" description="Disordered" evidence="5">
    <location>
        <begin position="1"/>
        <end position="42"/>
    </location>
</feature>
<feature type="compositionally biased region" description="Polar residues" evidence="5">
    <location>
        <begin position="8"/>
        <end position="37"/>
    </location>
</feature>
<sequence length="146" mass="16166">MGKKKRVSNNSGDNLNSEADNSSNSKKEISSTVPDSDTCSEHIPIFKNPKFVLAKTTPKKSRVWKSLRQITAVEKALPRVATYTNIDAPASIKPPKKYSDISGLEAKYTDPQTKLRFANASEFQLIRTLQPEAINAYLSLRKAALV</sequence>
<gene>
    <name evidence="7" type="ORF">X975_09204</name>
</gene>
<keyword evidence="3" id="KW-0804">Transcription</keyword>
<evidence type="ECO:0000259" key="6">
    <source>
        <dbReference type="SMART" id="SM00993"/>
    </source>
</evidence>
<evidence type="ECO:0000256" key="1">
    <source>
        <dbReference type="ARBA" id="ARBA00004123"/>
    </source>
</evidence>
<proteinExistence type="predicted"/>
<dbReference type="GO" id="GO:0031011">
    <property type="term" value="C:Ino80 complex"/>
    <property type="evidence" value="ECO:0007669"/>
    <property type="project" value="InterPro"/>
</dbReference>
<keyword evidence="8" id="KW-1185">Reference proteome</keyword>
<dbReference type="Proteomes" id="UP000054359">
    <property type="component" value="Unassembled WGS sequence"/>
</dbReference>
<evidence type="ECO:0000313" key="8">
    <source>
        <dbReference type="Proteomes" id="UP000054359"/>
    </source>
</evidence>
<feature type="non-terminal residue" evidence="7">
    <location>
        <position position="146"/>
    </location>
</feature>
<protein>
    <recommendedName>
        <fullName evidence="6">Vps72/YL1 C-terminal domain-containing protein</fullName>
    </recommendedName>
</protein>
<evidence type="ECO:0000256" key="4">
    <source>
        <dbReference type="ARBA" id="ARBA00023242"/>
    </source>
</evidence>
<comment type="subcellular location">
    <subcellularLocation>
        <location evidence="1">Nucleus</location>
    </subcellularLocation>
</comment>
<dbReference type="InterPro" id="IPR029525">
    <property type="entry name" value="INO80C/Ies6"/>
</dbReference>
<dbReference type="SMART" id="SM00993">
    <property type="entry name" value="YL1_C"/>
    <property type="match status" value="1"/>
</dbReference>
<evidence type="ECO:0000256" key="3">
    <source>
        <dbReference type="ARBA" id="ARBA00023163"/>
    </source>
</evidence>
<dbReference type="OMA" id="FANAAEF"/>
<dbReference type="OrthoDB" id="49520at2759"/>
<dbReference type="EMBL" id="KK115271">
    <property type="protein sequence ID" value="KFM64630.1"/>
    <property type="molecule type" value="Genomic_DNA"/>
</dbReference>
<dbReference type="GO" id="GO:0006338">
    <property type="term" value="P:chromatin remodeling"/>
    <property type="evidence" value="ECO:0007669"/>
    <property type="project" value="InterPro"/>
</dbReference>
<accession>A0A087THP1</accession>
<dbReference type="AlphaFoldDB" id="A0A087THP1"/>
<feature type="domain" description="Vps72/YL1 C-terminal" evidence="6">
    <location>
        <begin position="97"/>
        <end position="126"/>
    </location>
</feature>
<keyword evidence="2" id="KW-0805">Transcription regulation</keyword>
<organism evidence="7 8">
    <name type="scientific">Stegodyphus mimosarum</name>
    <name type="common">African social velvet spider</name>
    <dbReference type="NCBI Taxonomy" id="407821"/>
    <lineage>
        <taxon>Eukaryota</taxon>
        <taxon>Metazoa</taxon>
        <taxon>Ecdysozoa</taxon>
        <taxon>Arthropoda</taxon>
        <taxon>Chelicerata</taxon>
        <taxon>Arachnida</taxon>
        <taxon>Araneae</taxon>
        <taxon>Araneomorphae</taxon>
        <taxon>Entelegynae</taxon>
        <taxon>Eresoidea</taxon>
        <taxon>Eresidae</taxon>
        <taxon>Stegodyphus</taxon>
    </lineage>
</organism>
<dbReference type="PANTHER" id="PTHR31200:SF1">
    <property type="entry name" value="INO80 COMPLEX SUBUNIT C"/>
    <property type="match status" value="1"/>
</dbReference>
<evidence type="ECO:0000256" key="5">
    <source>
        <dbReference type="SAM" id="MobiDB-lite"/>
    </source>
</evidence>
<reference evidence="7 8" key="1">
    <citation type="submission" date="2013-11" db="EMBL/GenBank/DDBJ databases">
        <title>Genome sequencing of Stegodyphus mimosarum.</title>
        <authorList>
            <person name="Bechsgaard J."/>
        </authorList>
    </citation>
    <scope>NUCLEOTIDE SEQUENCE [LARGE SCALE GENOMIC DNA]</scope>
</reference>